<accession>A0A4D9E012</accession>
<dbReference type="Proteomes" id="UP000297703">
    <property type="component" value="Unassembled WGS sequence"/>
</dbReference>
<name>A0A4D9E012_9SAUR</name>
<sequence>MAALSTCVCGGGEGVAPGLSAGSVNFGVYRAQLKCHHLVPCRLWYWKCLGYLGCNVPITMVGGCQSCQHRGEGVGRNAEFKPPAPLKKYFKSSPRAEGKAHPCQQSQYTLQHPRWQTQSSFP</sequence>
<evidence type="ECO:0000256" key="1">
    <source>
        <dbReference type="SAM" id="MobiDB-lite"/>
    </source>
</evidence>
<feature type="region of interest" description="Disordered" evidence="1">
    <location>
        <begin position="94"/>
        <end position="122"/>
    </location>
</feature>
<organism evidence="2 3">
    <name type="scientific">Platysternon megacephalum</name>
    <name type="common">big-headed turtle</name>
    <dbReference type="NCBI Taxonomy" id="55544"/>
    <lineage>
        <taxon>Eukaryota</taxon>
        <taxon>Metazoa</taxon>
        <taxon>Chordata</taxon>
        <taxon>Craniata</taxon>
        <taxon>Vertebrata</taxon>
        <taxon>Euteleostomi</taxon>
        <taxon>Archelosauria</taxon>
        <taxon>Testudinata</taxon>
        <taxon>Testudines</taxon>
        <taxon>Cryptodira</taxon>
        <taxon>Durocryptodira</taxon>
        <taxon>Testudinoidea</taxon>
        <taxon>Platysternidae</taxon>
        <taxon>Platysternon</taxon>
    </lineage>
</organism>
<dbReference type="EMBL" id="QXTE01000188">
    <property type="protein sequence ID" value="TFK02447.1"/>
    <property type="molecule type" value="Genomic_DNA"/>
</dbReference>
<proteinExistence type="predicted"/>
<reference evidence="2 3" key="2">
    <citation type="submission" date="2019-04" db="EMBL/GenBank/DDBJ databases">
        <title>The genome sequence of big-headed turtle.</title>
        <authorList>
            <person name="Gong S."/>
        </authorList>
    </citation>
    <scope>NUCLEOTIDE SEQUENCE [LARGE SCALE GENOMIC DNA]</scope>
    <source>
        <strain evidence="2">DO16091913</strain>
        <tissue evidence="2">Muscle</tissue>
    </source>
</reference>
<protein>
    <submittedName>
        <fullName evidence="2">Ras GTPase-activating protein 2</fullName>
    </submittedName>
</protein>
<keyword evidence="3" id="KW-1185">Reference proteome</keyword>
<gene>
    <name evidence="2" type="ORF">DR999_PMT15212</name>
</gene>
<dbReference type="AlphaFoldDB" id="A0A4D9E012"/>
<feature type="compositionally biased region" description="Polar residues" evidence="1">
    <location>
        <begin position="103"/>
        <end position="122"/>
    </location>
</feature>
<comment type="caution">
    <text evidence="2">The sequence shown here is derived from an EMBL/GenBank/DDBJ whole genome shotgun (WGS) entry which is preliminary data.</text>
</comment>
<evidence type="ECO:0000313" key="2">
    <source>
        <dbReference type="EMBL" id="TFK02447.1"/>
    </source>
</evidence>
<evidence type="ECO:0000313" key="3">
    <source>
        <dbReference type="Proteomes" id="UP000297703"/>
    </source>
</evidence>
<reference evidence="2 3" key="1">
    <citation type="submission" date="2019-04" db="EMBL/GenBank/DDBJ databases">
        <title>Draft genome of the big-headed turtle Platysternon megacephalum.</title>
        <authorList>
            <person name="Gong S."/>
        </authorList>
    </citation>
    <scope>NUCLEOTIDE SEQUENCE [LARGE SCALE GENOMIC DNA]</scope>
    <source>
        <strain evidence="2">DO16091913</strain>
        <tissue evidence="2">Muscle</tissue>
    </source>
</reference>